<organism evidence="8 9">
    <name type="scientific">Fodinicurvata halophila</name>
    <dbReference type="NCBI Taxonomy" id="1419723"/>
    <lineage>
        <taxon>Bacteria</taxon>
        <taxon>Pseudomonadati</taxon>
        <taxon>Pseudomonadota</taxon>
        <taxon>Alphaproteobacteria</taxon>
        <taxon>Rhodospirillales</taxon>
        <taxon>Rhodovibrionaceae</taxon>
        <taxon>Fodinicurvata</taxon>
    </lineage>
</organism>
<keyword evidence="3" id="KW-1003">Cell membrane</keyword>
<feature type="transmembrane region" description="Helical" evidence="7">
    <location>
        <begin position="258"/>
        <end position="280"/>
    </location>
</feature>
<dbReference type="RefSeq" id="WP_382422635.1">
    <property type="nucleotide sequence ID" value="NZ_JBHSCW010000006.1"/>
</dbReference>
<feature type="transmembrane region" description="Helical" evidence="7">
    <location>
        <begin position="13"/>
        <end position="36"/>
    </location>
</feature>
<comment type="subcellular location">
    <subcellularLocation>
        <location evidence="1">Cell membrane</location>
        <topology evidence="1">Multi-pass membrane protein</topology>
    </subcellularLocation>
</comment>
<evidence type="ECO:0000256" key="3">
    <source>
        <dbReference type="ARBA" id="ARBA00022475"/>
    </source>
</evidence>
<dbReference type="Pfam" id="PF03601">
    <property type="entry name" value="Cons_hypoth698"/>
    <property type="match status" value="1"/>
</dbReference>
<proteinExistence type="inferred from homology"/>
<evidence type="ECO:0000313" key="9">
    <source>
        <dbReference type="Proteomes" id="UP001595799"/>
    </source>
</evidence>
<dbReference type="Proteomes" id="UP001595799">
    <property type="component" value="Unassembled WGS sequence"/>
</dbReference>
<comment type="similarity">
    <text evidence="2">Belongs to the UPF0324 family.</text>
</comment>
<dbReference type="PANTHER" id="PTHR30106">
    <property type="entry name" value="INNER MEMBRANE PROTEIN YEIH-RELATED"/>
    <property type="match status" value="1"/>
</dbReference>
<evidence type="ECO:0000256" key="4">
    <source>
        <dbReference type="ARBA" id="ARBA00022692"/>
    </source>
</evidence>
<feature type="transmembrane region" description="Helical" evidence="7">
    <location>
        <begin position="132"/>
        <end position="153"/>
    </location>
</feature>
<keyword evidence="4 7" id="KW-0812">Transmembrane</keyword>
<keyword evidence="5 7" id="KW-1133">Transmembrane helix</keyword>
<evidence type="ECO:0000313" key="8">
    <source>
        <dbReference type="EMBL" id="MFC4352287.1"/>
    </source>
</evidence>
<feature type="transmembrane region" description="Helical" evidence="7">
    <location>
        <begin position="43"/>
        <end position="61"/>
    </location>
</feature>
<evidence type="ECO:0000256" key="7">
    <source>
        <dbReference type="SAM" id="Phobius"/>
    </source>
</evidence>
<reference evidence="9" key="1">
    <citation type="journal article" date="2019" name="Int. J. Syst. Evol. Microbiol.">
        <title>The Global Catalogue of Microorganisms (GCM) 10K type strain sequencing project: providing services to taxonomists for standard genome sequencing and annotation.</title>
        <authorList>
            <consortium name="The Broad Institute Genomics Platform"/>
            <consortium name="The Broad Institute Genome Sequencing Center for Infectious Disease"/>
            <person name="Wu L."/>
            <person name="Ma J."/>
        </authorList>
    </citation>
    <scope>NUCLEOTIDE SEQUENCE [LARGE SCALE GENOMIC DNA]</scope>
    <source>
        <strain evidence="9">CECT 8472</strain>
    </source>
</reference>
<dbReference type="InterPro" id="IPR018383">
    <property type="entry name" value="UPF0324_pro"/>
</dbReference>
<name>A0ABV8UNH8_9PROT</name>
<dbReference type="EMBL" id="JBHSCW010000006">
    <property type="protein sequence ID" value="MFC4352287.1"/>
    <property type="molecule type" value="Genomic_DNA"/>
</dbReference>
<feature type="transmembrane region" description="Helical" evidence="7">
    <location>
        <begin position="226"/>
        <end position="246"/>
    </location>
</feature>
<dbReference type="PANTHER" id="PTHR30106:SF2">
    <property type="entry name" value="UPF0324 INNER MEMBRANE PROTEIN YEIH"/>
    <property type="match status" value="1"/>
</dbReference>
<evidence type="ECO:0000256" key="6">
    <source>
        <dbReference type="ARBA" id="ARBA00023136"/>
    </source>
</evidence>
<comment type="caution">
    <text evidence="8">The sequence shown here is derived from an EMBL/GenBank/DDBJ whole genome shotgun (WGS) entry which is preliminary data.</text>
</comment>
<feature type="transmembrane region" description="Helical" evidence="7">
    <location>
        <begin position="165"/>
        <end position="184"/>
    </location>
</feature>
<gene>
    <name evidence="8" type="ORF">ACFOW6_12125</name>
</gene>
<keyword evidence="9" id="KW-1185">Reference proteome</keyword>
<feature type="transmembrane region" description="Helical" evidence="7">
    <location>
        <begin position="322"/>
        <end position="341"/>
    </location>
</feature>
<evidence type="ECO:0000256" key="1">
    <source>
        <dbReference type="ARBA" id="ARBA00004651"/>
    </source>
</evidence>
<evidence type="ECO:0000256" key="2">
    <source>
        <dbReference type="ARBA" id="ARBA00007977"/>
    </source>
</evidence>
<sequence length="342" mass="35505">MNYYKNLIGWPKYLFRSVFGVHLPGLLFSILIAIAAHFITDHYGGPTILFALLLGMAFNFVSAEPRFAPGVGFTAKQILRIGVALLGARITVEQILALGGEVMLAVAAAVVLTIGFGFLAARTLGLNSRFGILSAGSVAICGASAAAAISSVLPNYKSKERDTVFTIIGVTTLSTAAMIIYPVIAGLFNFDDTQIGVFLGGTIHDVAQVVGAGYSVSDEAGDTATIIKLLRVALLVPVVLTISLAARRNSDSNGGGKAGNLLPGFLIAFLLIVGANSLTLIPTSVQNLLSEASRWCIITAIAALGVKTSLVEMVKVGGRAIGMIVAETLFIAAIVITALLAI</sequence>
<accession>A0ABV8UNH8</accession>
<feature type="transmembrane region" description="Helical" evidence="7">
    <location>
        <begin position="95"/>
        <end position="120"/>
    </location>
</feature>
<keyword evidence="6 7" id="KW-0472">Membrane</keyword>
<protein>
    <submittedName>
        <fullName evidence="8">YeiH family protein</fullName>
    </submittedName>
</protein>
<evidence type="ECO:0000256" key="5">
    <source>
        <dbReference type="ARBA" id="ARBA00022989"/>
    </source>
</evidence>